<gene>
    <name evidence="8" type="ORF">SAMN02745196_02038</name>
</gene>
<keyword evidence="3" id="KW-0949">S-adenosyl-L-methionine</keyword>
<dbReference type="EMBL" id="FQXP01000007">
    <property type="protein sequence ID" value="SHH95265.1"/>
    <property type="molecule type" value="Genomic_DNA"/>
</dbReference>
<evidence type="ECO:0000256" key="5">
    <source>
        <dbReference type="ARBA" id="ARBA00023004"/>
    </source>
</evidence>
<keyword evidence="5" id="KW-0408">Iron</keyword>
<dbReference type="GO" id="GO:0046872">
    <property type="term" value="F:metal ion binding"/>
    <property type="evidence" value="ECO:0007669"/>
    <property type="project" value="UniProtKB-KW"/>
</dbReference>
<sequence length="396" mass="46300">MNSIITWNEDVKTEESEKLKLIFEKSFPKKIRKDREAREFVISTISKSCNYNYDDVDTPIWVGYKLTNRCNLNCIHCWANNRNYEPSTEDVMIAIDKFKEEGISFIGLSGGEVFLRKDIFEILKYIKEKGMFIEIFTNLTLLDECKIKKLTQILDEKNDIIQVSLDGSNSSIYKAQRKMDYFDIIKENILRLKSNGLQVRISYVATHENVHDLYNTYKIICDMGADGFSVSPVYPKNKGKDIFHMLDMDLYYDEIYKCLTANRDTELTYFLQIDFFEKIYSMVKKINIPIKSPYIISSGFLSVYIDANGCVYPEFQLDYEELCYGNIYKDSWNVIKDNIIRLKPVVNFRTLDNTKCGECKFLSICLNHSYEFAYQKHKSMNFPNPNCSILGGRYCG</sequence>
<dbReference type="PANTHER" id="PTHR11228">
    <property type="entry name" value="RADICAL SAM DOMAIN PROTEIN"/>
    <property type="match status" value="1"/>
</dbReference>
<dbReference type="InterPro" id="IPR007197">
    <property type="entry name" value="rSAM"/>
</dbReference>
<dbReference type="GO" id="GO:0051539">
    <property type="term" value="F:4 iron, 4 sulfur cluster binding"/>
    <property type="evidence" value="ECO:0007669"/>
    <property type="project" value="UniProtKB-KW"/>
</dbReference>
<dbReference type="SFLD" id="SFLDG01067">
    <property type="entry name" value="SPASM/twitch_domain_containing"/>
    <property type="match status" value="1"/>
</dbReference>
<keyword evidence="4" id="KW-0479">Metal-binding</keyword>
<dbReference type="PROSITE" id="PS51918">
    <property type="entry name" value="RADICAL_SAM"/>
    <property type="match status" value="1"/>
</dbReference>
<reference evidence="8 9" key="1">
    <citation type="submission" date="2016-11" db="EMBL/GenBank/DDBJ databases">
        <authorList>
            <person name="Jaros S."/>
            <person name="Januszkiewicz K."/>
            <person name="Wedrychowicz H."/>
        </authorList>
    </citation>
    <scope>NUCLEOTIDE SEQUENCE [LARGE SCALE GENOMIC DNA]</scope>
    <source>
        <strain evidence="8 9">DSM 3089</strain>
    </source>
</reference>
<proteinExistence type="predicted"/>
<dbReference type="SMART" id="SM00729">
    <property type="entry name" value="Elp3"/>
    <property type="match status" value="1"/>
</dbReference>
<evidence type="ECO:0000256" key="1">
    <source>
        <dbReference type="ARBA" id="ARBA00001966"/>
    </source>
</evidence>
<dbReference type="InterPro" id="IPR058240">
    <property type="entry name" value="rSAM_sf"/>
</dbReference>
<dbReference type="InterPro" id="IPR006638">
    <property type="entry name" value="Elp3/MiaA/NifB-like_rSAM"/>
</dbReference>
<dbReference type="SFLD" id="SFLDS00029">
    <property type="entry name" value="Radical_SAM"/>
    <property type="match status" value="1"/>
</dbReference>
<dbReference type="InterPro" id="IPR013785">
    <property type="entry name" value="Aldolase_TIM"/>
</dbReference>
<protein>
    <submittedName>
        <fullName evidence="8">Radical SAM additional 4Fe4S-binding SPASM domain-containing protein</fullName>
    </submittedName>
</protein>
<evidence type="ECO:0000259" key="7">
    <source>
        <dbReference type="PROSITE" id="PS51918"/>
    </source>
</evidence>
<dbReference type="PANTHER" id="PTHR11228:SF7">
    <property type="entry name" value="PQQA PEPTIDE CYCLASE"/>
    <property type="match status" value="1"/>
</dbReference>
<dbReference type="SUPFAM" id="SSF102114">
    <property type="entry name" value="Radical SAM enzymes"/>
    <property type="match status" value="1"/>
</dbReference>
<organism evidence="8 9">
    <name type="scientific">Clostridium collagenovorans DSM 3089</name>
    <dbReference type="NCBI Taxonomy" id="1121306"/>
    <lineage>
        <taxon>Bacteria</taxon>
        <taxon>Bacillati</taxon>
        <taxon>Bacillota</taxon>
        <taxon>Clostridia</taxon>
        <taxon>Eubacteriales</taxon>
        <taxon>Clostridiaceae</taxon>
        <taxon>Clostridium</taxon>
    </lineage>
</organism>
<evidence type="ECO:0000256" key="2">
    <source>
        <dbReference type="ARBA" id="ARBA00022485"/>
    </source>
</evidence>
<keyword evidence="2" id="KW-0004">4Fe-4S</keyword>
<evidence type="ECO:0000313" key="9">
    <source>
        <dbReference type="Proteomes" id="UP000184526"/>
    </source>
</evidence>
<evidence type="ECO:0000256" key="4">
    <source>
        <dbReference type="ARBA" id="ARBA00022723"/>
    </source>
</evidence>
<feature type="domain" description="Radical SAM core" evidence="7">
    <location>
        <begin position="56"/>
        <end position="274"/>
    </location>
</feature>
<keyword evidence="6" id="KW-0411">Iron-sulfur</keyword>
<evidence type="ECO:0000313" key="8">
    <source>
        <dbReference type="EMBL" id="SHH95265.1"/>
    </source>
</evidence>
<dbReference type="PIRSF" id="PIRSF037420">
    <property type="entry name" value="PQQ_syn_pqqE"/>
    <property type="match status" value="1"/>
</dbReference>
<dbReference type="Pfam" id="PF04055">
    <property type="entry name" value="Radical_SAM"/>
    <property type="match status" value="1"/>
</dbReference>
<comment type="cofactor">
    <cofactor evidence="1">
        <name>[4Fe-4S] cluster</name>
        <dbReference type="ChEBI" id="CHEBI:49883"/>
    </cofactor>
</comment>
<dbReference type="STRING" id="1121306.SAMN02745196_02038"/>
<name>A0A1M5X616_9CLOT</name>
<evidence type="ECO:0000256" key="6">
    <source>
        <dbReference type="ARBA" id="ARBA00023014"/>
    </source>
</evidence>
<evidence type="ECO:0000256" key="3">
    <source>
        <dbReference type="ARBA" id="ARBA00022691"/>
    </source>
</evidence>
<dbReference type="GO" id="GO:0003824">
    <property type="term" value="F:catalytic activity"/>
    <property type="evidence" value="ECO:0007669"/>
    <property type="project" value="InterPro"/>
</dbReference>
<dbReference type="Proteomes" id="UP000184526">
    <property type="component" value="Unassembled WGS sequence"/>
</dbReference>
<dbReference type="Gene3D" id="3.20.20.70">
    <property type="entry name" value="Aldolase class I"/>
    <property type="match status" value="1"/>
</dbReference>
<keyword evidence="9" id="KW-1185">Reference proteome</keyword>
<dbReference type="InterPro" id="IPR017200">
    <property type="entry name" value="PqqE-like"/>
</dbReference>
<dbReference type="RefSeq" id="WP_072831911.1">
    <property type="nucleotide sequence ID" value="NZ_FQXP01000007.1"/>
</dbReference>
<dbReference type="CDD" id="cd01335">
    <property type="entry name" value="Radical_SAM"/>
    <property type="match status" value="1"/>
</dbReference>
<accession>A0A1M5X616</accession>
<dbReference type="AlphaFoldDB" id="A0A1M5X616"/>
<dbReference type="InterPro" id="IPR050377">
    <property type="entry name" value="Radical_SAM_PqqE_MftC-like"/>
</dbReference>